<dbReference type="InterPro" id="IPR017927">
    <property type="entry name" value="FAD-bd_FR_type"/>
</dbReference>
<dbReference type="Pfam" id="PF00175">
    <property type="entry name" value="NAD_binding_1"/>
    <property type="match status" value="1"/>
</dbReference>
<evidence type="ECO:0000256" key="1">
    <source>
        <dbReference type="SAM" id="MobiDB-lite"/>
    </source>
</evidence>
<dbReference type="InterPro" id="IPR006058">
    <property type="entry name" value="2Fe2S_fd_BS"/>
</dbReference>
<dbReference type="GO" id="GO:0051537">
    <property type="term" value="F:2 iron, 2 sulfur cluster binding"/>
    <property type="evidence" value="ECO:0007669"/>
    <property type="project" value="InterPro"/>
</dbReference>
<gene>
    <name evidence="5" type="ORF">CJD38_11290</name>
</gene>
<dbReference type="PANTHER" id="PTHR42815:SF2">
    <property type="entry name" value="FAD-BINDING, PUTATIVE (AFU_ORTHOLOGUE AFUA_6G07600)-RELATED"/>
    <property type="match status" value="1"/>
</dbReference>
<dbReference type="InterPro" id="IPR039261">
    <property type="entry name" value="FNR_nucleotide-bd"/>
</dbReference>
<evidence type="ECO:0000313" key="6">
    <source>
        <dbReference type="Proteomes" id="UP000244248"/>
    </source>
</evidence>
<dbReference type="InterPro" id="IPR036010">
    <property type="entry name" value="2Fe-2S_ferredoxin-like_sf"/>
</dbReference>
<feature type="domain" description="FAD-binding FR-type" evidence="4">
    <location>
        <begin position="334"/>
        <end position="436"/>
    </location>
</feature>
<dbReference type="CDD" id="cd06184">
    <property type="entry name" value="flavohem_like_fad_nad_binding"/>
    <property type="match status" value="1"/>
</dbReference>
<dbReference type="Proteomes" id="UP000244248">
    <property type="component" value="Unassembled WGS sequence"/>
</dbReference>
<keyword evidence="2" id="KW-1133">Transmembrane helix</keyword>
<dbReference type="Gene3D" id="3.10.20.30">
    <property type="match status" value="1"/>
</dbReference>
<evidence type="ECO:0000259" key="3">
    <source>
        <dbReference type="PROSITE" id="PS51085"/>
    </source>
</evidence>
<name>A0A2T5ME86_9GAMM</name>
<dbReference type="PROSITE" id="PS51384">
    <property type="entry name" value="FAD_FR"/>
    <property type="match status" value="1"/>
</dbReference>
<reference evidence="5 6" key="1">
    <citation type="submission" date="2018-04" db="EMBL/GenBank/DDBJ databases">
        <title>Novel species isolated from glacier.</title>
        <authorList>
            <person name="Liu Q."/>
            <person name="Xin Y.-H."/>
        </authorList>
    </citation>
    <scope>NUCLEOTIDE SEQUENCE [LARGE SCALE GENOMIC DNA]</scope>
    <source>
        <strain evidence="5 6">GT1R17</strain>
    </source>
</reference>
<dbReference type="OrthoDB" id="9796486at2"/>
<dbReference type="SUPFAM" id="SSF54292">
    <property type="entry name" value="2Fe-2S ferredoxin-like"/>
    <property type="match status" value="1"/>
</dbReference>
<sequence length="690" mass="75356">MESINSTPPSPWHEGEKAIQRSVGVSERMDSIGKRVIRDHLIEQHREFYPLLPFVVLGAVDPEGRPWATLRAGKPGFLHAADMKTLRVAVTRDFSDPAERGMEEGDGIGLLGIDPTNRRRNRLNGAIHRSANDGFDIAVMQSYGNCPQYIQLRAPAFTRDPSVPSKSPNTTMTTLDARGRAIIEQADTFFVASYVDHEVSGRQVDVSHRGGKSGFVRVGDDGVLTIPDFPGNLFFNTLGNFQLNPKAGLVFIDFASGDLLQLTGTVEILLDSPEIATFQGAERLWRFTPQQIIHRPAGLPLRLEFQPDGWSPNSLMTGSWEDSDRHSKALALAKAWRPLRVSKLVDESSLVRSITLEPVDNLGLIPQQPGQHLPIRLTLPGMSAPVLRTYTLSSAPSDDAYRLSVKKEGVASNYLHSLAVGDLIEARAPAGNFTINAADRRPVVLLAAGIGVTPMIAMLRYLIYEGFRLRRTRPTWLFYSAKTKAERAFDTEIEALVAEAKDAVQVVRLLSNTDGAIEHEDYDIVGRFDVQMLREILPFDDYDFFICGPTGFMQASYDGLRQLNIDDERIHAEAFGPASLTRTTRSTAAPIPGPPPSTEPVAVAFLSSGKEARWTPDTGSLLELAEARGVDAPFSCRGGSCGSCATRIVEGAVAYTQLPSFKVSADQALICCSVPAAAANSAALRLHLDL</sequence>
<feature type="domain" description="2Fe-2S ferredoxin-type" evidence="3">
    <location>
        <begin position="601"/>
        <end position="690"/>
    </location>
</feature>
<proteinExistence type="predicted"/>
<dbReference type="Pfam" id="PF00970">
    <property type="entry name" value="FAD_binding_6"/>
    <property type="match status" value="1"/>
</dbReference>
<dbReference type="Gene3D" id="2.40.30.10">
    <property type="entry name" value="Translation factors"/>
    <property type="match status" value="1"/>
</dbReference>
<evidence type="ECO:0000256" key="2">
    <source>
        <dbReference type="SAM" id="Phobius"/>
    </source>
</evidence>
<dbReference type="PROSITE" id="PS51085">
    <property type="entry name" value="2FE2S_FER_2"/>
    <property type="match status" value="1"/>
</dbReference>
<dbReference type="InterPro" id="IPR017938">
    <property type="entry name" value="Riboflavin_synthase-like_b-brl"/>
</dbReference>
<dbReference type="Pfam" id="PF00111">
    <property type="entry name" value="Fer2"/>
    <property type="match status" value="1"/>
</dbReference>
<dbReference type="SUPFAM" id="SSF50475">
    <property type="entry name" value="FMN-binding split barrel"/>
    <property type="match status" value="1"/>
</dbReference>
<dbReference type="InterPro" id="IPR008333">
    <property type="entry name" value="Cbr1-like_FAD-bd_dom"/>
</dbReference>
<dbReference type="InterPro" id="IPR012675">
    <property type="entry name" value="Beta-grasp_dom_sf"/>
</dbReference>
<feature type="region of interest" description="Disordered" evidence="1">
    <location>
        <begin position="1"/>
        <end position="25"/>
    </location>
</feature>
<dbReference type="EMBL" id="QANS01000004">
    <property type="protein sequence ID" value="PTU30888.1"/>
    <property type="molecule type" value="Genomic_DNA"/>
</dbReference>
<feature type="transmembrane region" description="Helical" evidence="2">
    <location>
        <begin position="443"/>
        <end position="463"/>
    </location>
</feature>
<organism evidence="5 6">
    <name type="scientific">Stenotrophobium rhamnosiphilum</name>
    <dbReference type="NCBI Taxonomy" id="2029166"/>
    <lineage>
        <taxon>Bacteria</taxon>
        <taxon>Pseudomonadati</taxon>
        <taxon>Pseudomonadota</taxon>
        <taxon>Gammaproteobacteria</taxon>
        <taxon>Nevskiales</taxon>
        <taxon>Nevskiaceae</taxon>
        <taxon>Stenotrophobium</taxon>
    </lineage>
</organism>
<keyword evidence="2" id="KW-0812">Transmembrane</keyword>
<dbReference type="CDD" id="cd00207">
    <property type="entry name" value="fer2"/>
    <property type="match status" value="1"/>
</dbReference>
<dbReference type="InterPro" id="IPR001041">
    <property type="entry name" value="2Fe-2S_ferredoxin-type"/>
</dbReference>
<dbReference type="AlphaFoldDB" id="A0A2T5ME86"/>
<evidence type="ECO:0000259" key="4">
    <source>
        <dbReference type="PROSITE" id="PS51384"/>
    </source>
</evidence>
<comment type="caution">
    <text evidence="5">The sequence shown here is derived from an EMBL/GenBank/DDBJ whole genome shotgun (WGS) entry which is preliminary data.</text>
</comment>
<keyword evidence="2" id="KW-0472">Membrane</keyword>
<evidence type="ECO:0000313" key="5">
    <source>
        <dbReference type="EMBL" id="PTU30888.1"/>
    </source>
</evidence>
<dbReference type="InterPro" id="IPR012349">
    <property type="entry name" value="Split_barrel_FMN-bd"/>
</dbReference>
<dbReference type="RefSeq" id="WP_107940473.1">
    <property type="nucleotide sequence ID" value="NZ_QANS01000004.1"/>
</dbReference>
<keyword evidence="6" id="KW-1185">Reference proteome</keyword>
<dbReference type="PROSITE" id="PS00197">
    <property type="entry name" value="2FE2S_FER_1"/>
    <property type="match status" value="1"/>
</dbReference>
<dbReference type="SUPFAM" id="SSF63380">
    <property type="entry name" value="Riboflavin synthase domain-like"/>
    <property type="match status" value="1"/>
</dbReference>
<dbReference type="PANTHER" id="PTHR42815">
    <property type="entry name" value="FAD-BINDING, PUTATIVE (AFU_ORTHOLOGUE AFUA_6G07600)-RELATED"/>
    <property type="match status" value="1"/>
</dbReference>
<dbReference type="SUPFAM" id="SSF52343">
    <property type="entry name" value="Ferredoxin reductase-like, C-terminal NADP-linked domain"/>
    <property type="match status" value="1"/>
</dbReference>
<accession>A0A2T5ME86</accession>
<protein>
    <submittedName>
        <fullName evidence="5">FAD-binding oxidoreductase</fullName>
    </submittedName>
</protein>
<dbReference type="GO" id="GO:0016491">
    <property type="term" value="F:oxidoreductase activity"/>
    <property type="evidence" value="ECO:0007669"/>
    <property type="project" value="InterPro"/>
</dbReference>
<dbReference type="Gene3D" id="2.30.110.10">
    <property type="entry name" value="Electron Transport, Fmn-binding Protein, Chain A"/>
    <property type="match status" value="1"/>
</dbReference>
<dbReference type="InterPro" id="IPR001433">
    <property type="entry name" value="OxRdtase_FAD/NAD-bd"/>
</dbReference>
<dbReference type="Gene3D" id="3.40.50.80">
    <property type="entry name" value="Nucleotide-binding domain of ferredoxin-NADP reductase (FNR) module"/>
    <property type="match status" value="1"/>
</dbReference>